<comment type="caution">
    <text evidence="2">The sequence shown here is derived from an EMBL/GenBank/DDBJ whole genome shotgun (WGS) entry which is preliminary data.</text>
</comment>
<dbReference type="Pfam" id="PF00611">
    <property type="entry name" value="FCH"/>
    <property type="match status" value="1"/>
</dbReference>
<feature type="domain" description="FCH" evidence="1">
    <location>
        <begin position="17"/>
        <end position="77"/>
    </location>
</feature>
<dbReference type="EMBL" id="QGMK01000415">
    <property type="protein sequence ID" value="TVY81843.1"/>
    <property type="molecule type" value="Genomic_DNA"/>
</dbReference>
<dbReference type="Proteomes" id="UP000469558">
    <property type="component" value="Unassembled WGS sequence"/>
</dbReference>
<reference evidence="2 3" key="1">
    <citation type="submission" date="2018-05" db="EMBL/GenBank/DDBJ databases">
        <title>Genome sequencing and assembly of the regulated plant pathogen Lachnellula willkommii and related sister species for the development of diagnostic species identification markers.</title>
        <authorList>
            <person name="Giroux E."/>
            <person name="Bilodeau G."/>
        </authorList>
    </citation>
    <scope>NUCLEOTIDE SEQUENCE [LARGE SCALE GENOMIC DNA]</scope>
    <source>
        <strain evidence="2 3">CBS 268.59</strain>
    </source>
</reference>
<sequence length="92" mass="9732">MPGFADSFWSSGDYAGGLGVLFGKLQQGVAENQQILTIARMRAEAEDVYGMRLGEIGPATDRINGGFSRDDGASVRKVGILGQGRRGQALTL</sequence>
<protein>
    <recommendedName>
        <fullName evidence="1">FCH domain-containing protein</fullName>
    </recommendedName>
</protein>
<dbReference type="AlphaFoldDB" id="A0A8T9CGC5"/>
<name>A0A8T9CGC5_9HELO</name>
<accession>A0A8T9CGC5</accession>
<evidence type="ECO:0000313" key="3">
    <source>
        <dbReference type="Proteomes" id="UP000469558"/>
    </source>
</evidence>
<organism evidence="2 3">
    <name type="scientific">Lachnellula suecica</name>
    <dbReference type="NCBI Taxonomy" id="602035"/>
    <lineage>
        <taxon>Eukaryota</taxon>
        <taxon>Fungi</taxon>
        <taxon>Dikarya</taxon>
        <taxon>Ascomycota</taxon>
        <taxon>Pezizomycotina</taxon>
        <taxon>Leotiomycetes</taxon>
        <taxon>Helotiales</taxon>
        <taxon>Lachnaceae</taxon>
        <taxon>Lachnellula</taxon>
    </lineage>
</organism>
<proteinExistence type="predicted"/>
<dbReference type="InterPro" id="IPR027267">
    <property type="entry name" value="AH/BAR_dom_sf"/>
</dbReference>
<dbReference type="SUPFAM" id="SSF103657">
    <property type="entry name" value="BAR/IMD domain-like"/>
    <property type="match status" value="1"/>
</dbReference>
<evidence type="ECO:0000313" key="2">
    <source>
        <dbReference type="EMBL" id="TVY81843.1"/>
    </source>
</evidence>
<keyword evidence="3" id="KW-1185">Reference proteome</keyword>
<dbReference type="InterPro" id="IPR001060">
    <property type="entry name" value="FCH_dom"/>
</dbReference>
<gene>
    <name evidence="2" type="ORF">LSUE1_G002371</name>
</gene>
<evidence type="ECO:0000259" key="1">
    <source>
        <dbReference type="Pfam" id="PF00611"/>
    </source>
</evidence>
<dbReference type="Gene3D" id="1.20.1270.60">
    <property type="entry name" value="Arfaptin homology (AH) domain/BAR domain"/>
    <property type="match status" value="1"/>
</dbReference>
<dbReference type="OrthoDB" id="2155291at2759"/>